<comment type="caution">
    <text evidence="11">The sequence shown here is derived from an EMBL/GenBank/DDBJ whole genome shotgun (WGS) entry which is preliminary data.</text>
</comment>
<feature type="transmembrane region" description="Helical" evidence="9">
    <location>
        <begin position="44"/>
        <end position="62"/>
    </location>
</feature>
<feature type="transmembrane region" description="Helical" evidence="9">
    <location>
        <begin position="12"/>
        <end position="32"/>
    </location>
</feature>
<keyword evidence="9" id="KW-1133">Transmembrane helix</keyword>
<feature type="transmembrane region" description="Helical" evidence="9">
    <location>
        <begin position="147"/>
        <end position="168"/>
    </location>
</feature>
<comment type="catalytic activity">
    <reaction evidence="1">
        <text>ATP + protein L-histidine = ADP + protein N-phospho-L-histidine.</text>
        <dbReference type="EC" id="2.7.13.3"/>
    </reaction>
</comment>
<organism evidence="11 12">
    <name type="scientific">Actinophytocola oryzae</name>
    <dbReference type="NCBI Taxonomy" id="502181"/>
    <lineage>
        <taxon>Bacteria</taxon>
        <taxon>Bacillati</taxon>
        <taxon>Actinomycetota</taxon>
        <taxon>Actinomycetes</taxon>
        <taxon>Pseudonocardiales</taxon>
        <taxon>Pseudonocardiaceae</taxon>
    </lineage>
</organism>
<dbReference type="CDD" id="cd16917">
    <property type="entry name" value="HATPase_UhpB-NarQ-NarX-like"/>
    <property type="match status" value="1"/>
</dbReference>
<dbReference type="InterPro" id="IPR011712">
    <property type="entry name" value="Sig_transdc_His_kin_sub3_dim/P"/>
</dbReference>
<keyword evidence="12" id="KW-1185">Reference proteome</keyword>
<dbReference type="PANTHER" id="PTHR24421:SF10">
    <property type="entry name" value="NITRATE_NITRITE SENSOR PROTEIN NARQ"/>
    <property type="match status" value="1"/>
</dbReference>
<evidence type="ECO:0000256" key="9">
    <source>
        <dbReference type="SAM" id="Phobius"/>
    </source>
</evidence>
<accession>A0A4R7V6H2</accession>
<evidence type="ECO:0000256" key="7">
    <source>
        <dbReference type="ARBA" id="ARBA00022840"/>
    </source>
</evidence>
<keyword evidence="5" id="KW-0547">Nucleotide-binding</keyword>
<evidence type="ECO:0000259" key="10">
    <source>
        <dbReference type="SMART" id="SM00387"/>
    </source>
</evidence>
<keyword evidence="7" id="KW-0067">ATP-binding</keyword>
<dbReference type="Gene3D" id="3.30.565.10">
    <property type="entry name" value="Histidine kinase-like ATPase, C-terminal domain"/>
    <property type="match status" value="1"/>
</dbReference>
<dbReference type="Gene3D" id="1.20.5.1930">
    <property type="match status" value="1"/>
</dbReference>
<dbReference type="InterPro" id="IPR036890">
    <property type="entry name" value="HATPase_C_sf"/>
</dbReference>
<name>A0A4R7V6H2_9PSEU</name>
<keyword evidence="8" id="KW-0902">Two-component regulatory system</keyword>
<evidence type="ECO:0000313" key="11">
    <source>
        <dbReference type="EMBL" id="TDV44287.1"/>
    </source>
</evidence>
<dbReference type="GO" id="GO:0046983">
    <property type="term" value="F:protein dimerization activity"/>
    <property type="evidence" value="ECO:0007669"/>
    <property type="project" value="InterPro"/>
</dbReference>
<dbReference type="PANTHER" id="PTHR24421">
    <property type="entry name" value="NITRATE/NITRITE SENSOR PROTEIN NARX-RELATED"/>
    <property type="match status" value="1"/>
</dbReference>
<dbReference type="InterPro" id="IPR050482">
    <property type="entry name" value="Sensor_HK_TwoCompSys"/>
</dbReference>
<evidence type="ECO:0000256" key="3">
    <source>
        <dbReference type="ARBA" id="ARBA00022553"/>
    </source>
</evidence>
<dbReference type="Proteomes" id="UP000294927">
    <property type="component" value="Unassembled WGS sequence"/>
</dbReference>
<evidence type="ECO:0000256" key="8">
    <source>
        <dbReference type="ARBA" id="ARBA00023012"/>
    </source>
</evidence>
<gene>
    <name evidence="11" type="ORF">CLV71_114197</name>
</gene>
<feature type="transmembrane region" description="Helical" evidence="9">
    <location>
        <begin position="120"/>
        <end position="141"/>
    </location>
</feature>
<dbReference type="SMART" id="SM00387">
    <property type="entry name" value="HATPase_c"/>
    <property type="match status" value="1"/>
</dbReference>
<keyword evidence="3" id="KW-0597">Phosphoprotein</keyword>
<reference evidence="11 12" key="1">
    <citation type="submission" date="2019-03" db="EMBL/GenBank/DDBJ databases">
        <title>Genomic Encyclopedia of Archaeal and Bacterial Type Strains, Phase II (KMG-II): from individual species to whole genera.</title>
        <authorList>
            <person name="Goeker M."/>
        </authorList>
    </citation>
    <scope>NUCLEOTIDE SEQUENCE [LARGE SCALE GENOMIC DNA]</scope>
    <source>
        <strain evidence="11 12">DSM 45499</strain>
    </source>
</reference>
<evidence type="ECO:0000313" key="12">
    <source>
        <dbReference type="Proteomes" id="UP000294927"/>
    </source>
</evidence>
<evidence type="ECO:0000256" key="1">
    <source>
        <dbReference type="ARBA" id="ARBA00000085"/>
    </source>
</evidence>
<dbReference type="EC" id="2.7.13.3" evidence="2"/>
<evidence type="ECO:0000256" key="2">
    <source>
        <dbReference type="ARBA" id="ARBA00012438"/>
    </source>
</evidence>
<keyword evidence="9" id="KW-0472">Membrane</keyword>
<evidence type="ECO:0000256" key="5">
    <source>
        <dbReference type="ARBA" id="ARBA00022741"/>
    </source>
</evidence>
<evidence type="ECO:0000256" key="4">
    <source>
        <dbReference type="ARBA" id="ARBA00022679"/>
    </source>
</evidence>
<dbReference type="InterPro" id="IPR003594">
    <property type="entry name" value="HATPase_dom"/>
</dbReference>
<evidence type="ECO:0000256" key="6">
    <source>
        <dbReference type="ARBA" id="ARBA00022777"/>
    </source>
</evidence>
<feature type="domain" description="Histidine kinase/HSP90-like ATPase" evidence="10">
    <location>
        <begin position="297"/>
        <end position="390"/>
    </location>
</feature>
<keyword evidence="6 11" id="KW-0418">Kinase</keyword>
<dbReference type="Pfam" id="PF07730">
    <property type="entry name" value="HisKA_3"/>
    <property type="match status" value="1"/>
</dbReference>
<dbReference type="EMBL" id="SOCP01000014">
    <property type="protein sequence ID" value="TDV44287.1"/>
    <property type="molecule type" value="Genomic_DNA"/>
</dbReference>
<dbReference type="GO" id="GO:0016020">
    <property type="term" value="C:membrane"/>
    <property type="evidence" value="ECO:0007669"/>
    <property type="project" value="InterPro"/>
</dbReference>
<protein>
    <recommendedName>
        <fullName evidence="2">histidine kinase</fullName>
        <ecNumber evidence="2">2.7.13.3</ecNumber>
    </recommendedName>
</protein>
<dbReference type="Pfam" id="PF02518">
    <property type="entry name" value="HATPase_c"/>
    <property type="match status" value="1"/>
</dbReference>
<keyword evidence="9" id="KW-0812">Transmembrane</keyword>
<proteinExistence type="predicted"/>
<dbReference type="GO" id="GO:0000155">
    <property type="term" value="F:phosphorelay sensor kinase activity"/>
    <property type="evidence" value="ECO:0007669"/>
    <property type="project" value="InterPro"/>
</dbReference>
<dbReference type="SUPFAM" id="SSF55874">
    <property type="entry name" value="ATPase domain of HSP90 chaperone/DNA topoisomerase II/histidine kinase"/>
    <property type="match status" value="1"/>
</dbReference>
<keyword evidence="4" id="KW-0808">Transferase</keyword>
<dbReference type="AlphaFoldDB" id="A0A4R7V6H2"/>
<sequence length="402" mass="41213">MTAAGPRTRRGVFVAEIALLVATSVVDTVLAVRTAQPGGLSTSVLNTLVPYSGSAAAVLAVLRRRFAARTDLLAASVVALSVLSTAVSVLTDRAQVHPTSTETVAAVLLVGAACRRLAPVMAAGIAVLAGIAVVAAPILRYGTDSPMALLAAPAGLMWGVALAIGLILRDADARQRAGLIRARTDDRLQVARDLHDLVAHHVSGIVVRVRAAQALAGNPAVPPQDPAEVYGEIEEAAAEALVAMRQLVGMLRSTDQPLPLPDANLGDVVRAAAGGSTGLDVAVAVADSVDELPAPSQVTAAVHRIVLEALTNVHRHAPHATDVRVSVRRDEGNVVLDIDNDGVLPDTPGGGTGYGIVGMTERAGALGGTLEAGPRPGSRWQVTARVPLGDEDEPFAHLPKGI</sequence>
<dbReference type="GO" id="GO:0005524">
    <property type="term" value="F:ATP binding"/>
    <property type="evidence" value="ECO:0007669"/>
    <property type="project" value="UniProtKB-KW"/>
</dbReference>